<dbReference type="InParanoid" id="J4GFL3"/>
<reference evidence="3 4" key="1">
    <citation type="journal article" date="2012" name="Appl. Environ. Microbiol.">
        <title>Short-read sequencing for genomic analysis of the brown rot fungus Fibroporia radiculosa.</title>
        <authorList>
            <person name="Tang J.D."/>
            <person name="Perkins A.D."/>
            <person name="Sonstegard T.S."/>
            <person name="Schroeder S.G."/>
            <person name="Burgess S.C."/>
            <person name="Diehl S.V."/>
        </authorList>
    </citation>
    <scope>NUCLEOTIDE SEQUENCE [LARGE SCALE GENOMIC DNA]</scope>
    <source>
        <strain evidence="3 4">TFFH 294</strain>
    </source>
</reference>
<dbReference type="GO" id="GO:1990275">
    <property type="term" value="F:preribosome binding"/>
    <property type="evidence" value="ECO:0007669"/>
    <property type="project" value="TreeGrafter"/>
</dbReference>
<evidence type="ECO:0000313" key="3">
    <source>
        <dbReference type="EMBL" id="CCM05578.1"/>
    </source>
</evidence>
<proteinExistence type="inferred from homology"/>
<keyword evidence="1" id="KW-0067">ATP-binding</keyword>
<dbReference type="InterPro" id="IPR003960">
    <property type="entry name" value="ATPase_AAA_CS"/>
</dbReference>
<dbReference type="EMBL" id="HE797195">
    <property type="protein sequence ID" value="CCM05578.1"/>
    <property type="molecule type" value="Genomic_DNA"/>
</dbReference>
<dbReference type="InterPro" id="IPR027417">
    <property type="entry name" value="P-loop_NTPase"/>
</dbReference>
<dbReference type="InterPro" id="IPR050168">
    <property type="entry name" value="AAA_ATPase_domain"/>
</dbReference>
<dbReference type="PANTHER" id="PTHR23077:SF132">
    <property type="entry name" value="ATP-DEPENDENT ZN PROTEASE"/>
    <property type="match status" value="1"/>
</dbReference>
<feature type="domain" description="AAA+ ATPase" evidence="2">
    <location>
        <begin position="237"/>
        <end position="363"/>
    </location>
</feature>
<keyword evidence="4" id="KW-1185">Reference proteome</keyword>
<dbReference type="GeneID" id="24100489"/>
<accession>J4GFL3</accession>
<gene>
    <name evidence="3" type="ORF">FIBRA_07805</name>
</gene>
<evidence type="ECO:0000256" key="1">
    <source>
        <dbReference type="RuleBase" id="RU003651"/>
    </source>
</evidence>
<keyword evidence="1" id="KW-0547">Nucleotide-binding</keyword>
<dbReference type="STRING" id="599839.J4GFL3"/>
<dbReference type="GO" id="GO:0016887">
    <property type="term" value="F:ATP hydrolysis activity"/>
    <property type="evidence" value="ECO:0007669"/>
    <property type="project" value="InterPro"/>
</dbReference>
<protein>
    <recommendedName>
        <fullName evidence="2">AAA+ ATPase domain-containing protein</fullName>
    </recommendedName>
</protein>
<dbReference type="SMART" id="SM00382">
    <property type="entry name" value="AAA"/>
    <property type="match status" value="1"/>
</dbReference>
<comment type="similarity">
    <text evidence="1">Belongs to the AAA ATPase family.</text>
</comment>
<dbReference type="GO" id="GO:0005524">
    <property type="term" value="F:ATP binding"/>
    <property type="evidence" value="ECO:0007669"/>
    <property type="project" value="UniProtKB-KW"/>
</dbReference>
<dbReference type="SUPFAM" id="SSF52540">
    <property type="entry name" value="P-loop containing nucleoside triphosphate hydrolases"/>
    <property type="match status" value="1"/>
</dbReference>
<dbReference type="OrthoDB" id="2115716at2759"/>
<dbReference type="Proteomes" id="UP000006352">
    <property type="component" value="Unassembled WGS sequence"/>
</dbReference>
<dbReference type="Gene3D" id="3.40.50.300">
    <property type="entry name" value="P-loop containing nucleotide triphosphate hydrolases"/>
    <property type="match status" value="1"/>
</dbReference>
<dbReference type="GO" id="GO:0003723">
    <property type="term" value="F:RNA binding"/>
    <property type="evidence" value="ECO:0007669"/>
    <property type="project" value="TreeGrafter"/>
</dbReference>
<name>J4GFL3_9APHY</name>
<evidence type="ECO:0000259" key="2">
    <source>
        <dbReference type="SMART" id="SM00382"/>
    </source>
</evidence>
<dbReference type="AlphaFoldDB" id="J4GFL3"/>
<dbReference type="InterPro" id="IPR003593">
    <property type="entry name" value="AAA+_ATPase"/>
</dbReference>
<dbReference type="RefSeq" id="XP_012184861.1">
    <property type="nucleotide sequence ID" value="XM_012329471.1"/>
</dbReference>
<dbReference type="GO" id="GO:0005634">
    <property type="term" value="C:nucleus"/>
    <property type="evidence" value="ECO:0007669"/>
    <property type="project" value="TreeGrafter"/>
</dbReference>
<organism evidence="3 4">
    <name type="scientific">Fibroporia radiculosa</name>
    <dbReference type="NCBI Taxonomy" id="599839"/>
    <lineage>
        <taxon>Eukaryota</taxon>
        <taxon>Fungi</taxon>
        <taxon>Dikarya</taxon>
        <taxon>Basidiomycota</taxon>
        <taxon>Agaricomycotina</taxon>
        <taxon>Agaricomycetes</taxon>
        <taxon>Polyporales</taxon>
        <taxon>Fibroporiaceae</taxon>
        <taxon>Fibroporia</taxon>
    </lineage>
</organism>
<dbReference type="PROSITE" id="PS00674">
    <property type="entry name" value="AAA"/>
    <property type="match status" value="1"/>
</dbReference>
<dbReference type="InterPro" id="IPR003959">
    <property type="entry name" value="ATPase_AAA_core"/>
</dbReference>
<sequence>MAASDRTSTRELEDAFVKITFEDDFSPPRDKGTDPLYDIWVDQASAKFHDPGSFGARTLRKLYPSHSVVLFTDGANIGFLGFPGALIKPVSPPELITSLAFVPFARRAAAQVPGRLVDQVKFGSFSVAWDKYDFLLYIVKYPQGFGEVTQHYLLHEGPEDPVRALLLAAGAWKNQLHSEVLIFNNGMWTKNHELWQEIQKADWDDVILKQEFKDAMRKDINGFFDSEDLFKSLAIPWKRGIIMHGPPGNGKTISLKAVMKECDAKNFAPLYVKSFQSWMGEEMSMATVFAKAREMTPCVLVLEDLDSLINDKNRSFFLNQLDGLESNDGLLVIGTTNHLDKLDPALSGRPSRFDRKYPFDDPDEDERALYARYWQDKLRSNKSIEFPDSLVDEVVAMTAKFSFAYLKEAFVSSLVILAGLDGTSKPPFAEVLKSQIKSLRSQLDNGLRSASSPSKIASASVPMGSRFGERGFRLPGFSDASRIWDLGVGDPRLSMPGGMPHRETAHTIGRGAGEPVSLGGTSFGRSFIS</sequence>
<dbReference type="HOGENOM" id="CLU_025506_0_0_1"/>
<dbReference type="Pfam" id="PF00004">
    <property type="entry name" value="AAA"/>
    <property type="match status" value="1"/>
</dbReference>
<dbReference type="GO" id="GO:0042254">
    <property type="term" value="P:ribosome biogenesis"/>
    <property type="evidence" value="ECO:0007669"/>
    <property type="project" value="TreeGrafter"/>
</dbReference>
<dbReference type="PANTHER" id="PTHR23077">
    <property type="entry name" value="AAA-FAMILY ATPASE"/>
    <property type="match status" value="1"/>
</dbReference>
<evidence type="ECO:0000313" key="4">
    <source>
        <dbReference type="Proteomes" id="UP000006352"/>
    </source>
</evidence>